<reference evidence="2 3" key="1">
    <citation type="submission" date="2018-02" db="EMBL/GenBank/DDBJ databases">
        <title>Novel Leptospira species isolated from soil and water in Japan.</title>
        <authorList>
            <person name="Nakao R."/>
            <person name="Masuzawa T."/>
        </authorList>
    </citation>
    <scope>NUCLEOTIDE SEQUENCE [LARGE SCALE GENOMIC DNA]</scope>
    <source>
        <strain evidence="2 3">YH101</strain>
    </source>
</reference>
<gene>
    <name evidence="2" type="ORF">LPTSP4_13150</name>
</gene>
<name>A0A2P2DYW7_9LEPT</name>
<dbReference type="Proteomes" id="UP000245133">
    <property type="component" value="Unassembled WGS sequence"/>
</dbReference>
<dbReference type="NCBIfam" id="NF047484">
    <property type="entry name" value="LA1326_LA4305"/>
    <property type="match status" value="1"/>
</dbReference>
<evidence type="ECO:0000256" key="1">
    <source>
        <dbReference type="SAM" id="MobiDB-lite"/>
    </source>
</evidence>
<proteinExistence type="predicted"/>
<dbReference type="RefSeq" id="WP_108974989.1">
    <property type="nucleotide sequence ID" value="NZ_BFBB01000003.1"/>
</dbReference>
<dbReference type="OrthoDB" id="323594at2"/>
<evidence type="ECO:0000313" key="2">
    <source>
        <dbReference type="EMBL" id="GBF49796.1"/>
    </source>
</evidence>
<feature type="compositionally biased region" description="Basic and acidic residues" evidence="1">
    <location>
        <begin position="227"/>
        <end position="241"/>
    </location>
</feature>
<feature type="region of interest" description="Disordered" evidence="1">
    <location>
        <begin position="227"/>
        <end position="251"/>
    </location>
</feature>
<sequence>MKSISRFSFFAIVYVTFFFGCATGTQTKQLLYHNNNFATYSVKREKIKTKTEGSLPQSFVHPIDITEEKIIDLLGNLKYRRETSLGVLVNYIFDETELKEFASDLRDALGRIKPDEALLVISKYNSVKSVVSHYSRTSFYVFSTEKNVEIVFGEVQKEIEFDEEGNYFDWSRIPEISFENVALNYQLLPSSDFEFRKVNGFSNKRWVVFSKSSLNQIKLEKRKKQGKELTRMVDKDIKSDSKEDDDAIIQD</sequence>
<dbReference type="AlphaFoldDB" id="A0A2P2DYW7"/>
<dbReference type="EMBL" id="BFBB01000003">
    <property type="protein sequence ID" value="GBF49796.1"/>
    <property type="molecule type" value="Genomic_DNA"/>
</dbReference>
<feature type="compositionally biased region" description="Acidic residues" evidence="1">
    <location>
        <begin position="242"/>
        <end position="251"/>
    </location>
</feature>
<keyword evidence="3" id="KW-1185">Reference proteome</keyword>
<dbReference type="PROSITE" id="PS51257">
    <property type="entry name" value="PROKAR_LIPOPROTEIN"/>
    <property type="match status" value="1"/>
</dbReference>
<keyword evidence="2" id="KW-0449">Lipoprotein</keyword>
<comment type="caution">
    <text evidence="2">The sequence shown here is derived from an EMBL/GenBank/DDBJ whole genome shotgun (WGS) entry which is preliminary data.</text>
</comment>
<protein>
    <submittedName>
        <fullName evidence="2">Putative lipoprotein</fullName>
    </submittedName>
</protein>
<evidence type="ECO:0000313" key="3">
    <source>
        <dbReference type="Proteomes" id="UP000245133"/>
    </source>
</evidence>
<accession>A0A2P2DYW7</accession>
<organism evidence="2 3">
    <name type="scientific">Leptospira ryugenii</name>
    <dbReference type="NCBI Taxonomy" id="1917863"/>
    <lineage>
        <taxon>Bacteria</taxon>
        <taxon>Pseudomonadati</taxon>
        <taxon>Spirochaetota</taxon>
        <taxon>Spirochaetia</taxon>
        <taxon>Leptospirales</taxon>
        <taxon>Leptospiraceae</taxon>
        <taxon>Leptospira</taxon>
    </lineage>
</organism>